<dbReference type="InterPro" id="IPR014756">
    <property type="entry name" value="Ig_E-set"/>
</dbReference>
<dbReference type="InterPro" id="IPR000406">
    <property type="entry name" value="Rho_GDI"/>
</dbReference>
<dbReference type="GO" id="GO:0007399">
    <property type="term" value="P:nervous system development"/>
    <property type="evidence" value="ECO:0007669"/>
    <property type="project" value="UniProtKB-ARBA"/>
</dbReference>
<dbReference type="Gene3D" id="2.70.50.30">
    <property type="entry name" value="Coagulation Factor XIII, subunit A, domain 1"/>
    <property type="match status" value="1"/>
</dbReference>
<dbReference type="STRING" id="109280.ENSHCOP00000001440"/>
<dbReference type="PANTHER" id="PTHR10980">
    <property type="entry name" value="RHO GDP-DISSOCIATION INHIBITOR"/>
    <property type="match status" value="1"/>
</dbReference>
<keyword evidence="7" id="KW-1185">Reference proteome</keyword>
<dbReference type="GO" id="GO:0007266">
    <property type="term" value="P:Rho protein signal transduction"/>
    <property type="evidence" value="ECO:0007669"/>
    <property type="project" value="InterPro"/>
</dbReference>
<protein>
    <submittedName>
        <fullName evidence="6">Rho GDP dissociation inhibitor (GDI) gamma</fullName>
    </submittedName>
</protein>
<comment type="similarity">
    <text evidence="2">Belongs to the Rho GDI family.</text>
</comment>
<dbReference type="GeneID" id="109512573"/>
<dbReference type="RefSeq" id="XP_019719977.1">
    <property type="nucleotide sequence ID" value="XM_019864418.1"/>
</dbReference>
<feature type="region of interest" description="Disordered" evidence="5">
    <location>
        <begin position="1"/>
        <end position="28"/>
    </location>
</feature>
<dbReference type="KEGG" id="hcq:109512573"/>
<dbReference type="GeneTree" id="ENSGT00390000006233"/>
<dbReference type="FunFam" id="2.70.50.30:FF:000004">
    <property type="entry name" value="Rho GDP-dissociation inhibitor 1"/>
    <property type="match status" value="1"/>
</dbReference>
<evidence type="ECO:0000256" key="2">
    <source>
        <dbReference type="ARBA" id="ARBA00009758"/>
    </source>
</evidence>
<organism evidence="6 7">
    <name type="scientific">Hippocampus comes</name>
    <name type="common">Tiger tail seahorse</name>
    <dbReference type="NCBI Taxonomy" id="109280"/>
    <lineage>
        <taxon>Eukaryota</taxon>
        <taxon>Metazoa</taxon>
        <taxon>Chordata</taxon>
        <taxon>Craniata</taxon>
        <taxon>Vertebrata</taxon>
        <taxon>Euteleostomi</taxon>
        <taxon>Actinopterygii</taxon>
        <taxon>Neopterygii</taxon>
        <taxon>Teleostei</taxon>
        <taxon>Neoteleostei</taxon>
        <taxon>Acanthomorphata</taxon>
        <taxon>Syngnathiaria</taxon>
        <taxon>Syngnathiformes</taxon>
        <taxon>Syngnathoidei</taxon>
        <taxon>Syngnathidae</taxon>
        <taxon>Hippocampus</taxon>
    </lineage>
</organism>
<keyword evidence="4" id="KW-0963">Cytoplasm</keyword>
<dbReference type="AlphaFoldDB" id="A0A3Q2XB18"/>
<dbReference type="Proteomes" id="UP000264820">
    <property type="component" value="Unplaced"/>
</dbReference>
<accession>A0A3Q2XB18</accession>
<dbReference type="GO" id="GO:0005094">
    <property type="term" value="F:Rho GDP-dissociation inhibitor activity"/>
    <property type="evidence" value="ECO:0007669"/>
    <property type="project" value="InterPro"/>
</dbReference>
<dbReference type="PANTHER" id="PTHR10980:SF8">
    <property type="entry name" value="RHO GDP-DISSOCIATION INHIBITOR 3"/>
    <property type="match status" value="1"/>
</dbReference>
<dbReference type="PRINTS" id="PR00492">
    <property type="entry name" value="RHOGDI"/>
</dbReference>
<evidence type="ECO:0000256" key="4">
    <source>
        <dbReference type="ARBA" id="ARBA00022490"/>
    </source>
</evidence>
<dbReference type="GO" id="GO:0005096">
    <property type="term" value="F:GTPase activator activity"/>
    <property type="evidence" value="ECO:0007669"/>
    <property type="project" value="UniProtKB-KW"/>
</dbReference>
<dbReference type="OrthoDB" id="1683373at2759"/>
<keyword evidence="3" id="KW-0343">GTPase activation</keyword>
<dbReference type="GO" id="GO:0016020">
    <property type="term" value="C:membrane"/>
    <property type="evidence" value="ECO:0007669"/>
    <property type="project" value="TreeGrafter"/>
</dbReference>
<reference evidence="6" key="2">
    <citation type="submission" date="2025-09" db="UniProtKB">
        <authorList>
            <consortium name="Ensembl"/>
        </authorList>
    </citation>
    <scope>IDENTIFICATION</scope>
</reference>
<dbReference type="GO" id="GO:0005829">
    <property type="term" value="C:cytosol"/>
    <property type="evidence" value="ECO:0007669"/>
    <property type="project" value="TreeGrafter"/>
</dbReference>
<proteinExistence type="inferred from homology"/>
<evidence type="ECO:0000256" key="5">
    <source>
        <dbReference type="SAM" id="MobiDB-lite"/>
    </source>
</evidence>
<dbReference type="OMA" id="KNTAVCM"/>
<reference evidence="6" key="1">
    <citation type="submission" date="2025-08" db="UniProtKB">
        <authorList>
            <consortium name="Ensembl"/>
        </authorList>
    </citation>
    <scope>IDENTIFICATION</scope>
</reference>
<evidence type="ECO:0000313" key="6">
    <source>
        <dbReference type="Ensembl" id="ENSHCOP00000001440.1"/>
    </source>
</evidence>
<dbReference type="CTD" id="398"/>
<dbReference type="Ensembl" id="ENSHCOT00000012101.1">
    <property type="protein sequence ID" value="ENSHCOP00000001440.1"/>
    <property type="gene ID" value="ENSHCOG00000002402.1"/>
</dbReference>
<dbReference type="SUPFAM" id="SSF81296">
    <property type="entry name" value="E set domains"/>
    <property type="match status" value="1"/>
</dbReference>
<evidence type="ECO:0000313" key="7">
    <source>
        <dbReference type="Proteomes" id="UP000264820"/>
    </source>
</evidence>
<comment type="subcellular location">
    <subcellularLocation>
        <location evidence="1">Cytoplasm</location>
    </subcellularLocation>
</comment>
<sequence>MLLSAKPRTFRHGDIGKSPQTSRKSHEAGELASNTVLNKACTSVDALLFCGVGYLWRFPASPVLPYPVGTLGAARHGGSMLRLDACEFGGQVLELLWLTMCYRGFLMDKRELPLEEEEEDDRNLNYNPPAHKTLQEIRELDKDDESLVKYKQTLLGTRPMMADFSGPNVQVTKVTLLFDEPPGAIAINLTGDVHSPKEKTFTLKEGVKYRLKIHFKVNKEIVAGLKYHHVSFRKGLKMDKVSYMMGSYCPREKEHEFVFPTDETPQGLVSRGLYQIESHFTDDDKNAYSAWDWNLEIKKDLDD</sequence>
<dbReference type="InterPro" id="IPR024792">
    <property type="entry name" value="RhoGDI_dom_sf"/>
</dbReference>
<evidence type="ECO:0000256" key="3">
    <source>
        <dbReference type="ARBA" id="ARBA00022468"/>
    </source>
</evidence>
<dbReference type="Pfam" id="PF02115">
    <property type="entry name" value="Rho_GDI"/>
    <property type="match status" value="1"/>
</dbReference>
<name>A0A3Q2XB18_HIPCM</name>
<evidence type="ECO:0000256" key="1">
    <source>
        <dbReference type="ARBA" id="ARBA00004496"/>
    </source>
</evidence>